<gene>
    <name evidence="2" type="ORF">LSH36_122g09049</name>
</gene>
<reference evidence="2" key="1">
    <citation type="journal article" date="2023" name="Mol. Biol. Evol.">
        <title>Third-Generation Sequencing Reveals the Adaptive Role of the Epigenome in Three Deep-Sea Polychaetes.</title>
        <authorList>
            <person name="Perez M."/>
            <person name="Aroh O."/>
            <person name="Sun Y."/>
            <person name="Lan Y."/>
            <person name="Juniper S.K."/>
            <person name="Young C.R."/>
            <person name="Angers B."/>
            <person name="Qian P.Y."/>
        </authorList>
    </citation>
    <scope>NUCLEOTIDE SEQUENCE</scope>
    <source>
        <strain evidence="2">P08H-3</strain>
    </source>
</reference>
<accession>A0AAD9JXR1</accession>
<feature type="chain" id="PRO_5042255576" evidence="1">
    <location>
        <begin position="24"/>
        <end position="267"/>
    </location>
</feature>
<comment type="caution">
    <text evidence="2">The sequence shown here is derived from an EMBL/GenBank/DDBJ whole genome shotgun (WGS) entry which is preliminary data.</text>
</comment>
<name>A0AAD9JXR1_9ANNE</name>
<evidence type="ECO:0000256" key="1">
    <source>
        <dbReference type="SAM" id="SignalP"/>
    </source>
</evidence>
<proteinExistence type="predicted"/>
<dbReference type="EMBL" id="JAODUP010000122">
    <property type="protein sequence ID" value="KAK2161057.1"/>
    <property type="molecule type" value="Genomic_DNA"/>
</dbReference>
<organism evidence="2 3">
    <name type="scientific">Paralvinella palmiformis</name>
    <dbReference type="NCBI Taxonomy" id="53620"/>
    <lineage>
        <taxon>Eukaryota</taxon>
        <taxon>Metazoa</taxon>
        <taxon>Spiralia</taxon>
        <taxon>Lophotrochozoa</taxon>
        <taxon>Annelida</taxon>
        <taxon>Polychaeta</taxon>
        <taxon>Sedentaria</taxon>
        <taxon>Canalipalpata</taxon>
        <taxon>Terebellida</taxon>
        <taxon>Terebelliformia</taxon>
        <taxon>Alvinellidae</taxon>
        <taxon>Paralvinella</taxon>
    </lineage>
</organism>
<evidence type="ECO:0000313" key="3">
    <source>
        <dbReference type="Proteomes" id="UP001208570"/>
    </source>
</evidence>
<sequence>MGDFSRLTFLLLATLALLILFNAVKIPDIEKYRFLSPKASPNTPMEKKSVQKSSLSAQDEYDSIQMAPFEESNRTCSVGYRSQMDDDASRRNKSCTWNFFDRYFQETGQFYGDGYWDQTEREYVPEHCFFSNRLQKRQEFETCLSRTNISRILITGDSTGRLLTLEILAFLESQEGLSCSLLRHSGGMNVAVTQYDSEKEIAYFRVPAVPDIAGVPREYPDPDTITLLNNPEFSPIGKYYMTPMLLQLTKMISESGMVDSRNFYIEY</sequence>
<keyword evidence="3" id="KW-1185">Reference proteome</keyword>
<dbReference type="AlphaFoldDB" id="A0AAD9JXR1"/>
<evidence type="ECO:0000313" key="2">
    <source>
        <dbReference type="EMBL" id="KAK2161057.1"/>
    </source>
</evidence>
<keyword evidence="1" id="KW-0732">Signal</keyword>
<feature type="signal peptide" evidence="1">
    <location>
        <begin position="1"/>
        <end position="23"/>
    </location>
</feature>
<dbReference type="Proteomes" id="UP001208570">
    <property type="component" value="Unassembled WGS sequence"/>
</dbReference>
<protein>
    <submittedName>
        <fullName evidence="2">Uncharacterized protein</fullName>
    </submittedName>
</protein>